<feature type="transmembrane region" description="Helical" evidence="8">
    <location>
        <begin position="116"/>
        <end position="134"/>
    </location>
</feature>
<keyword evidence="7 8" id="KW-0807">Transducer</keyword>
<reference evidence="9" key="1">
    <citation type="submission" date="2022-01" db="EMBL/GenBank/DDBJ databases">
        <authorList>
            <person name="King R."/>
        </authorList>
    </citation>
    <scope>NUCLEOTIDE SEQUENCE</scope>
</reference>
<dbReference type="GO" id="GO:0008049">
    <property type="term" value="P:male courtship behavior"/>
    <property type="evidence" value="ECO:0007669"/>
    <property type="project" value="TreeGrafter"/>
</dbReference>
<evidence type="ECO:0000256" key="1">
    <source>
        <dbReference type="ARBA" id="ARBA00004651"/>
    </source>
</evidence>
<comment type="function">
    <text evidence="8">Gustatory receptor which mediates acceptance or avoidance behavior, depending on its substrates.</text>
</comment>
<dbReference type="InterPro" id="IPR013604">
    <property type="entry name" value="7TM_chemorcpt"/>
</dbReference>
<evidence type="ECO:0000313" key="10">
    <source>
        <dbReference type="Proteomes" id="UP001152798"/>
    </source>
</evidence>
<dbReference type="PANTHER" id="PTHR21143:SF133">
    <property type="entry name" value="GUSTATORY AND PHEROMONE RECEPTOR 32A-RELATED"/>
    <property type="match status" value="1"/>
</dbReference>
<comment type="subcellular location">
    <subcellularLocation>
        <location evidence="1 8">Cell membrane</location>
        <topology evidence="1 8">Multi-pass membrane protein</topology>
    </subcellularLocation>
</comment>
<keyword evidence="4 8" id="KW-1133">Transmembrane helix</keyword>
<keyword evidence="3 8" id="KW-0812">Transmembrane</keyword>
<accession>A0A9P0HII6</accession>
<feature type="transmembrane region" description="Helical" evidence="8">
    <location>
        <begin position="66"/>
        <end position="91"/>
    </location>
</feature>
<dbReference type="GO" id="GO:0043025">
    <property type="term" value="C:neuronal cell body"/>
    <property type="evidence" value="ECO:0007669"/>
    <property type="project" value="TreeGrafter"/>
</dbReference>
<keyword evidence="6 8" id="KW-0675">Receptor</keyword>
<dbReference type="AlphaFoldDB" id="A0A9P0HII6"/>
<evidence type="ECO:0000256" key="5">
    <source>
        <dbReference type="ARBA" id="ARBA00023136"/>
    </source>
</evidence>
<dbReference type="GO" id="GO:0030424">
    <property type="term" value="C:axon"/>
    <property type="evidence" value="ECO:0007669"/>
    <property type="project" value="TreeGrafter"/>
</dbReference>
<evidence type="ECO:0000256" key="8">
    <source>
        <dbReference type="RuleBase" id="RU363108"/>
    </source>
</evidence>
<evidence type="ECO:0000313" key="9">
    <source>
        <dbReference type="EMBL" id="CAH1403170.1"/>
    </source>
</evidence>
<comment type="similarity">
    <text evidence="8">Belongs to the insect chemoreceptor superfamily. Gustatory receptor (GR) family.</text>
</comment>
<evidence type="ECO:0000256" key="6">
    <source>
        <dbReference type="ARBA" id="ARBA00023170"/>
    </source>
</evidence>
<protein>
    <recommendedName>
        <fullName evidence="8">Gustatory receptor</fullName>
    </recommendedName>
</protein>
<keyword evidence="10" id="KW-1185">Reference proteome</keyword>
<keyword evidence="2 8" id="KW-1003">Cell membrane</keyword>
<feature type="transmembrane region" description="Helical" evidence="8">
    <location>
        <begin position="242"/>
        <end position="260"/>
    </location>
</feature>
<dbReference type="PANTHER" id="PTHR21143">
    <property type="entry name" value="INVERTEBRATE GUSTATORY RECEPTOR"/>
    <property type="match status" value="1"/>
</dbReference>
<name>A0A9P0HII6_NEZVI</name>
<keyword evidence="5 8" id="KW-0472">Membrane</keyword>
<evidence type="ECO:0000256" key="7">
    <source>
        <dbReference type="ARBA" id="ARBA00023224"/>
    </source>
</evidence>
<organism evidence="9 10">
    <name type="scientific">Nezara viridula</name>
    <name type="common">Southern green stink bug</name>
    <name type="synonym">Cimex viridulus</name>
    <dbReference type="NCBI Taxonomy" id="85310"/>
    <lineage>
        <taxon>Eukaryota</taxon>
        <taxon>Metazoa</taxon>
        <taxon>Ecdysozoa</taxon>
        <taxon>Arthropoda</taxon>
        <taxon>Hexapoda</taxon>
        <taxon>Insecta</taxon>
        <taxon>Pterygota</taxon>
        <taxon>Neoptera</taxon>
        <taxon>Paraneoptera</taxon>
        <taxon>Hemiptera</taxon>
        <taxon>Heteroptera</taxon>
        <taxon>Panheteroptera</taxon>
        <taxon>Pentatomomorpha</taxon>
        <taxon>Pentatomoidea</taxon>
        <taxon>Pentatomidae</taxon>
        <taxon>Pentatominae</taxon>
        <taxon>Nezara</taxon>
    </lineage>
</organism>
<evidence type="ECO:0000256" key="2">
    <source>
        <dbReference type="ARBA" id="ARBA00022475"/>
    </source>
</evidence>
<dbReference type="EMBL" id="OV725081">
    <property type="protein sequence ID" value="CAH1403170.1"/>
    <property type="molecule type" value="Genomic_DNA"/>
</dbReference>
<evidence type="ECO:0000256" key="4">
    <source>
        <dbReference type="ARBA" id="ARBA00022989"/>
    </source>
</evidence>
<sequence length="370" mass="43140">MFSKGYKLFSSHTIFGMNQLYYDKKLKIMKNSKIRIMYSFLLVAIQSFATIQETTSADNIKSEKSIILYRIDNICVGLTCVTGILLSCYFGEKIMKILRKMNKIKLMLIKNKDEDYFYILLKLFLVGQFVVIIYDQYVWYCVNREIEFSSITFSFCYLIIAMMHIKFTDIVMNIATHFKSLNDVLLRNLENLFGGKSKLNNTLNPRKGDVVQLLNLSKLIENYQTLCNVIEEINQRNSSQNLILVIYCFEQLICGPYYGFMNSLMFEKSNLGYHFVVSNCLWTLHEICRLLIFLWPCSYLEKQALATRKLLSEYLDPSKHNYCGELEIHILKVTHSFKPLNVLQLFPLNLSLAVQVFGAATTYLVIFIQI</sequence>
<proteinExistence type="inferred from homology"/>
<dbReference type="Proteomes" id="UP001152798">
    <property type="component" value="Chromosome 5"/>
</dbReference>
<dbReference type="Pfam" id="PF08395">
    <property type="entry name" value="7tm_7"/>
    <property type="match status" value="1"/>
</dbReference>
<feature type="transmembrane region" description="Helical" evidence="8">
    <location>
        <begin position="346"/>
        <end position="368"/>
    </location>
</feature>
<dbReference type="GO" id="GO:0007165">
    <property type="term" value="P:signal transduction"/>
    <property type="evidence" value="ECO:0007669"/>
    <property type="project" value="UniProtKB-KW"/>
</dbReference>
<dbReference type="GO" id="GO:0007635">
    <property type="term" value="P:chemosensory behavior"/>
    <property type="evidence" value="ECO:0007669"/>
    <property type="project" value="TreeGrafter"/>
</dbReference>
<evidence type="ECO:0000256" key="3">
    <source>
        <dbReference type="ARBA" id="ARBA00022692"/>
    </source>
</evidence>
<dbReference type="GO" id="GO:0050909">
    <property type="term" value="P:sensory perception of taste"/>
    <property type="evidence" value="ECO:0007669"/>
    <property type="project" value="InterPro"/>
</dbReference>
<gene>
    <name evidence="9" type="ORF">NEZAVI_LOCUS11824</name>
</gene>
<dbReference type="OrthoDB" id="6478931at2759"/>
<dbReference type="GO" id="GO:0030425">
    <property type="term" value="C:dendrite"/>
    <property type="evidence" value="ECO:0007669"/>
    <property type="project" value="TreeGrafter"/>
</dbReference>
<feature type="transmembrane region" description="Helical" evidence="8">
    <location>
        <begin position="146"/>
        <end position="165"/>
    </location>
</feature>
<dbReference type="GO" id="GO:0005886">
    <property type="term" value="C:plasma membrane"/>
    <property type="evidence" value="ECO:0007669"/>
    <property type="project" value="UniProtKB-SubCell"/>
</dbReference>
<comment type="caution">
    <text evidence="8">Lacks conserved residue(s) required for the propagation of feature annotation.</text>
</comment>